<dbReference type="KEGG" id="acan:ACA1_069640"/>
<dbReference type="InterPro" id="IPR006683">
    <property type="entry name" value="Thioestr_dom"/>
</dbReference>
<keyword evidence="4" id="KW-1185">Reference proteome</keyword>
<dbReference type="GeneID" id="14924353"/>
<dbReference type="Proteomes" id="UP000011083">
    <property type="component" value="Unassembled WGS sequence"/>
</dbReference>
<gene>
    <name evidence="3" type="ORF">ACA1_069640</name>
</gene>
<dbReference type="GO" id="GO:0052816">
    <property type="term" value="F:long-chain fatty acyl-CoA hydrolase activity"/>
    <property type="evidence" value="ECO:0007669"/>
    <property type="project" value="TreeGrafter"/>
</dbReference>
<dbReference type="InterPro" id="IPR040170">
    <property type="entry name" value="Cytosol_ACT"/>
</dbReference>
<dbReference type="Pfam" id="PF03061">
    <property type="entry name" value="4HBT"/>
    <property type="match status" value="2"/>
</dbReference>
<feature type="domain" description="HotDog ACOT-type" evidence="2">
    <location>
        <begin position="10"/>
        <end position="130"/>
    </location>
</feature>
<dbReference type="Gene3D" id="3.10.129.10">
    <property type="entry name" value="Hotdog Thioesterase"/>
    <property type="match status" value="2"/>
</dbReference>
<organism evidence="3 4">
    <name type="scientific">Acanthamoeba castellanii (strain ATCC 30010 / Neff)</name>
    <dbReference type="NCBI Taxonomy" id="1257118"/>
    <lineage>
        <taxon>Eukaryota</taxon>
        <taxon>Amoebozoa</taxon>
        <taxon>Discosea</taxon>
        <taxon>Longamoebia</taxon>
        <taxon>Centramoebida</taxon>
        <taxon>Acanthamoebidae</taxon>
        <taxon>Acanthamoeba</taxon>
    </lineage>
</organism>
<evidence type="ECO:0000313" key="3">
    <source>
        <dbReference type="EMBL" id="ELR23379.1"/>
    </source>
</evidence>
<dbReference type="AlphaFoldDB" id="L8HCV4"/>
<sequence length="358" mass="40874">MDATAAPTTPAERPTKKLSESSAYLAEIVGEESLFGTRMAAGAVLDTLDICAGYTAAKFSGSRVVTLAFDRVDLSHPILHQDLVRAEGRVVSVGRSSMVVHVRAYRQDLLSRQFELVQESYVTMVAVDEKLRPNPNIPAVVYDDAEEEKRINKILLSRKEANENWQQCQKIEDAINREGKLEFMSIPKTQVNVKRIFFPKNLNYHNTVFGGDILLWMDRVATQCARQFTRNRHVFTKHMQRVFFKQPILITDVVEMNARVVYVGKCTLEVEINVSLEWASGEVFESHSGYFTLLNCNEAGWKRPIITGLQLADDDQFFLRSYVQAKERRKLWKKWKVDERNDATSAKGENEAKFSLDE</sequence>
<dbReference type="GO" id="GO:0006637">
    <property type="term" value="P:acyl-CoA metabolic process"/>
    <property type="evidence" value="ECO:0007669"/>
    <property type="project" value="TreeGrafter"/>
</dbReference>
<keyword evidence="1" id="KW-0378">Hydrolase</keyword>
<dbReference type="OrthoDB" id="331699at2759"/>
<evidence type="ECO:0000259" key="2">
    <source>
        <dbReference type="PROSITE" id="PS51770"/>
    </source>
</evidence>
<dbReference type="InterPro" id="IPR029069">
    <property type="entry name" value="HotDog_dom_sf"/>
</dbReference>
<evidence type="ECO:0000313" key="4">
    <source>
        <dbReference type="Proteomes" id="UP000011083"/>
    </source>
</evidence>
<dbReference type="RefSeq" id="XP_004352907.1">
    <property type="nucleotide sequence ID" value="XM_004352855.1"/>
</dbReference>
<accession>L8HCV4</accession>
<reference evidence="3 4" key="1">
    <citation type="journal article" date="2013" name="Genome Biol.">
        <title>Genome of Acanthamoeba castellanii highlights extensive lateral gene transfer and early evolution of tyrosine kinase signaling.</title>
        <authorList>
            <person name="Clarke M."/>
            <person name="Lohan A.J."/>
            <person name="Liu B."/>
            <person name="Lagkouvardos I."/>
            <person name="Roy S."/>
            <person name="Zafar N."/>
            <person name="Bertelli C."/>
            <person name="Schilde C."/>
            <person name="Kianianmomeni A."/>
            <person name="Burglin T.R."/>
            <person name="Frech C."/>
            <person name="Turcotte B."/>
            <person name="Kopec K.O."/>
            <person name="Synnott J.M."/>
            <person name="Choo C."/>
            <person name="Paponov I."/>
            <person name="Finkler A."/>
            <person name="Soon Heng Tan C."/>
            <person name="Hutchins A.P."/>
            <person name="Weinmeier T."/>
            <person name="Rattei T."/>
            <person name="Chu J.S."/>
            <person name="Gimenez G."/>
            <person name="Irimia M."/>
            <person name="Rigden D.J."/>
            <person name="Fitzpatrick D.A."/>
            <person name="Lorenzo-Morales J."/>
            <person name="Bateman A."/>
            <person name="Chiu C.H."/>
            <person name="Tang P."/>
            <person name="Hegemann P."/>
            <person name="Fromm H."/>
            <person name="Raoult D."/>
            <person name="Greub G."/>
            <person name="Miranda-Saavedra D."/>
            <person name="Chen N."/>
            <person name="Nash P."/>
            <person name="Ginger M.L."/>
            <person name="Horn M."/>
            <person name="Schaap P."/>
            <person name="Caler L."/>
            <person name="Loftus B."/>
        </authorList>
    </citation>
    <scope>NUCLEOTIDE SEQUENCE [LARGE SCALE GENOMIC DNA]</scope>
    <source>
        <strain evidence="3 4">Neff</strain>
    </source>
</reference>
<dbReference type="OMA" id="GVTNTMF"/>
<dbReference type="GO" id="GO:0005829">
    <property type="term" value="C:cytosol"/>
    <property type="evidence" value="ECO:0007669"/>
    <property type="project" value="TreeGrafter"/>
</dbReference>
<feature type="domain" description="HotDog ACOT-type" evidence="2">
    <location>
        <begin position="187"/>
        <end position="299"/>
    </location>
</feature>
<protein>
    <submittedName>
        <fullName evidence="3">Thioesterase family domain containing protein</fullName>
    </submittedName>
</protein>
<dbReference type="InterPro" id="IPR033120">
    <property type="entry name" value="HOTDOG_ACOT"/>
</dbReference>
<dbReference type="PANTHER" id="PTHR11049:SF24">
    <property type="entry name" value="CYTOSOLIC ACYL COENZYME A THIOESTER HYDROLASE"/>
    <property type="match status" value="1"/>
</dbReference>
<dbReference type="PANTHER" id="PTHR11049">
    <property type="entry name" value="ACYL COENZYME A THIOESTER HYDROLASE"/>
    <property type="match status" value="1"/>
</dbReference>
<dbReference type="PROSITE" id="PS51770">
    <property type="entry name" value="HOTDOG_ACOT"/>
    <property type="match status" value="2"/>
</dbReference>
<dbReference type="EMBL" id="KB007857">
    <property type="protein sequence ID" value="ELR23379.1"/>
    <property type="molecule type" value="Genomic_DNA"/>
</dbReference>
<name>L8HCV4_ACACF</name>
<dbReference type="SUPFAM" id="SSF54637">
    <property type="entry name" value="Thioesterase/thiol ester dehydrase-isomerase"/>
    <property type="match status" value="2"/>
</dbReference>
<evidence type="ECO:0000256" key="1">
    <source>
        <dbReference type="ARBA" id="ARBA00022801"/>
    </source>
</evidence>
<proteinExistence type="predicted"/>
<dbReference type="VEuPathDB" id="AmoebaDB:ACA1_069640"/>
<dbReference type="GO" id="GO:0009062">
    <property type="term" value="P:fatty acid catabolic process"/>
    <property type="evidence" value="ECO:0007669"/>
    <property type="project" value="TreeGrafter"/>
</dbReference>
<dbReference type="STRING" id="1257118.L8HCV4"/>
<dbReference type="CDD" id="cd03442">
    <property type="entry name" value="BFIT_BACH"/>
    <property type="match status" value="2"/>
</dbReference>